<dbReference type="Pfam" id="PF06954">
    <property type="entry name" value="Resistin"/>
    <property type="match status" value="1"/>
</dbReference>
<reference evidence="8" key="1">
    <citation type="submission" date="2023-09" db="UniProtKB">
        <authorList>
            <consortium name="Ensembl"/>
        </authorList>
    </citation>
    <scope>IDENTIFICATION</scope>
</reference>
<name>A0A8C0W8W9_CASCN</name>
<evidence type="ECO:0000256" key="5">
    <source>
        <dbReference type="ARBA" id="ARBA00022729"/>
    </source>
</evidence>
<comment type="subcellular location">
    <subcellularLocation>
        <location evidence="1">Secreted</location>
    </subcellularLocation>
</comment>
<dbReference type="FunFam" id="2.60.40.4230:FF:000001">
    <property type="entry name" value="Resistin-like beta"/>
    <property type="match status" value="1"/>
</dbReference>
<evidence type="ECO:0000256" key="4">
    <source>
        <dbReference type="ARBA" id="ARBA00022702"/>
    </source>
</evidence>
<evidence type="ECO:0008006" key="9">
    <source>
        <dbReference type="Google" id="ProtNLM"/>
    </source>
</evidence>
<dbReference type="PANTHER" id="PTHR21101">
    <property type="entry name" value="RESISTIN"/>
    <property type="match status" value="1"/>
</dbReference>
<dbReference type="GO" id="GO:0005615">
    <property type="term" value="C:extracellular space"/>
    <property type="evidence" value="ECO:0007669"/>
    <property type="project" value="TreeGrafter"/>
</dbReference>
<dbReference type="CDD" id="cd16333">
    <property type="entry name" value="RELM"/>
    <property type="match status" value="1"/>
</dbReference>
<proteinExistence type="inferred from homology"/>
<evidence type="ECO:0000256" key="6">
    <source>
        <dbReference type="ARBA" id="ARBA00023157"/>
    </source>
</evidence>
<keyword evidence="3" id="KW-0964">Secreted</keyword>
<dbReference type="PANTHER" id="PTHR21101:SF13">
    <property type="entry name" value="RESISTIN-LIKE BETA"/>
    <property type="match status" value="1"/>
</dbReference>
<evidence type="ECO:0000313" key="8">
    <source>
        <dbReference type="Ensembl" id="ENSCCNP00000006802.1"/>
    </source>
</evidence>
<dbReference type="InterPro" id="IPR009714">
    <property type="entry name" value="RELM"/>
</dbReference>
<feature type="signal peptide" evidence="7">
    <location>
        <begin position="1"/>
        <end position="26"/>
    </location>
</feature>
<evidence type="ECO:0000256" key="2">
    <source>
        <dbReference type="ARBA" id="ARBA00007258"/>
    </source>
</evidence>
<dbReference type="InterPro" id="IPR036262">
    <property type="entry name" value="Resistin-like_sf"/>
</dbReference>
<evidence type="ECO:0000256" key="3">
    <source>
        <dbReference type="ARBA" id="ARBA00022525"/>
    </source>
</evidence>
<dbReference type="Ensembl" id="ENSCCNT00000008989.1">
    <property type="protein sequence ID" value="ENSCCNP00000006802.1"/>
    <property type="gene ID" value="ENSCCNG00000007240.1"/>
</dbReference>
<keyword evidence="6" id="KW-1015">Disulfide bond</keyword>
<dbReference type="AlphaFoldDB" id="A0A8C0W8W9"/>
<feature type="chain" id="PRO_5034056947" description="Resistin-like beta" evidence="7">
    <location>
        <begin position="27"/>
        <end position="116"/>
    </location>
</feature>
<keyword evidence="4" id="KW-0372">Hormone</keyword>
<dbReference type="GO" id="GO:0005179">
    <property type="term" value="F:hormone activity"/>
    <property type="evidence" value="ECO:0007669"/>
    <property type="project" value="UniProtKB-KW"/>
</dbReference>
<gene>
    <name evidence="8" type="primary">Retnlb</name>
</gene>
<protein>
    <recommendedName>
        <fullName evidence="9">Resistin-like beta</fullName>
    </recommendedName>
</protein>
<sequence>TLTFYRMKPTTCLLLIFISLLQLMIGNTQCTIDSAVKEKIQKYLSGLGCNPSGPTKKLSCISIKNSGRVATCPSGMIVTGCACGYGCGSWNVEGQNTCHCQCSVIDWTTARCCHLE</sequence>
<dbReference type="Gene3D" id="2.60.40.4230">
    <property type="entry name" value="Resistin head domain"/>
    <property type="match status" value="1"/>
</dbReference>
<organism evidence="8">
    <name type="scientific">Castor canadensis</name>
    <name type="common">American beaver</name>
    <dbReference type="NCBI Taxonomy" id="51338"/>
    <lineage>
        <taxon>Eukaryota</taxon>
        <taxon>Metazoa</taxon>
        <taxon>Chordata</taxon>
        <taxon>Craniata</taxon>
        <taxon>Vertebrata</taxon>
        <taxon>Euteleostomi</taxon>
        <taxon>Mammalia</taxon>
        <taxon>Eutheria</taxon>
        <taxon>Euarchontoglires</taxon>
        <taxon>Glires</taxon>
        <taxon>Rodentia</taxon>
        <taxon>Castorimorpha</taxon>
        <taxon>Castoridae</taxon>
        <taxon>Castor</taxon>
    </lineage>
</organism>
<comment type="similarity">
    <text evidence="2">Belongs to the resistin/FIZZ family.</text>
</comment>
<keyword evidence="5 7" id="KW-0732">Signal</keyword>
<dbReference type="SUPFAM" id="SSF111423">
    <property type="entry name" value="Resistin"/>
    <property type="match status" value="1"/>
</dbReference>
<accession>A0A8C0W8W9</accession>
<evidence type="ECO:0000256" key="1">
    <source>
        <dbReference type="ARBA" id="ARBA00004613"/>
    </source>
</evidence>
<evidence type="ECO:0000256" key="7">
    <source>
        <dbReference type="SAM" id="SignalP"/>
    </source>
</evidence>